<accession>A0A835Z0E7</accession>
<dbReference type="OrthoDB" id="10251073at2759"/>
<dbReference type="EMBL" id="JAFCMP010000179">
    <property type="protein sequence ID" value="KAG5184123.1"/>
    <property type="molecule type" value="Genomic_DNA"/>
</dbReference>
<keyword evidence="4" id="KW-1185">Reference proteome</keyword>
<evidence type="ECO:0000313" key="4">
    <source>
        <dbReference type="Proteomes" id="UP000664859"/>
    </source>
</evidence>
<sequence>MATINTSETAAPETAVPEAVAAPSKPAPLPVPDIPAADVTAAFNSVTGPYDVLLLNTPWHRYTPAELAELPLGEIAADDSTLFMWCDSVTAGVTTKIMRKWGFTFHSVASILNIAETPTEAPAAPAAPAVAPVPAPDANASGTDMDVDSAPTPKAPRAPRAPRIKNIHPPTWWSPNEGALTRSCTEQLWVGVRGEGAPVAPKVKANPFQVKTLPDFPKKATKARKGSSSCPPEWYCTRPSEFFEEVLAQFPASVKTIELFGDSLRQNIDAFGPGIPSMFVPALSGTDGDVGTIKAALGGLGKVAVRSVCAKLHKALHSTDKDALQDKGVQEFITAIDDDKWAATDKQTVTVISSVADSFLAAYPQRKKKTKRVRDPASGEKARHGIACPGPVSKELLEFFGEPDGTLVARTDVVKRINQYIKTNVLKDGKFFKLDDKLKKLLGDVEKSSYFDLHALLSPHFNKVQGSAPKKARLA</sequence>
<proteinExistence type="predicted"/>
<dbReference type="InterPro" id="IPR019835">
    <property type="entry name" value="SWIB_domain"/>
</dbReference>
<dbReference type="Gene3D" id="1.10.245.10">
    <property type="entry name" value="SWIB/MDM2 domain"/>
    <property type="match status" value="1"/>
</dbReference>
<dbReference type="AlphaFoldDB" id="A0A835Z0E7"/>
<dbReference type="Pfam" id="PF02201">
    <property type="entry name" value="SWIB"/>
    <property type="match status" value="1"/>
</dbReference>
<dbReference type="SMART" id="SM00151">
    <property type="entry name" value="SWIB"/>
    <property type="match status" value="1"/>
</dbReference>
<feature type="region of interest" description="Disordered" evidence="1">
    <location>
        <begin position="123"/>
        <end position="172"/>
    </location>
</feature>
<feature type="domain" description="DM2" evidence="2">
    <location>
        <begin position="385"/>
        <end position="463"/>
    </location>
</feature>
<feature type="compositionally biased region" description="Low complexity" evidence="1">
    <location>
        <begin position="123"/>
        <end position="132"/>
    </location>
</feature>
<dbReference type="Proteomes" id="UP000664859">
    <property type="component" value="Unassembled WGS sequence"/>
</dbReference>
<organism evidence="3 4">
    <name type="scientific">Tribonema minus</name>
    <dbReference type="NCBI Taxonomy" id="303371"/>
    <lineage>
        <taxon>Eukaryota</taxon>
        <taxon>Sar</taxon>
        <taxon>Stramenopiles</taxon>
        <taxon>Ochrophyta</taxon>
        <taxon>PX clade</taxon>
        <taxon>Xanthophyceae</taxon>
        <taxon>Tribonematales</taxon>
        <taxon>Tribonemataceae</taxon>
        <taxon>Tribonema</taxon>
    </lineage>
</organism>
<dbReference type="InterPro" id="IPR003121">
    <property type="entry name" value="SWIB_MDM2_domain"/>
</dbReference>
<feature type="region of interest" description="Disordered" evidence="1">
    <location>
        <begin position="1"/>
        <end position="24"/>
    </location>
</feature>
<gene>
    <name evidence="3" type="ORF">JKP88DRAFT_277332</name>
</gene>
<dbReference type="PANTHER" id="PTHR13844">
    <property type="entry name" value="SWI/SNF-RELATED MATRIX-ASSOCIATED ACTIN-DEPENDENT REGULATOR OF CHROMATIN SUBFAMILY D"/>
    <property type="match status" value="1"/>
</dbReference>
<evidence type="ECO:0000256" key="1">
    <source>
        <dbReference type="SAM" id="MobiDB-lite"/>
    </source>
</evidence>
<evidence type="ECO:0000259" key="2">
    <source>
        <dbReference type="PROSITE" id="PS51925"/>
    </source>
</evidence>
<reference evidence="3" key="1">
    <citation type="submission" date="2021-02" db="EMBL/GenBank/DDBJ databases">
        <title>First Annotated Genome of the Yellow-green Alga Tribonema minus.</title>
        <authorList>
            <person name="Mahan K.M."/>
        </authorList>
    </citation>
    <scope>NUCLEOTIDE SEQUENCE</scope>
    <source>
        <strain evidence="3">UTEX B ZZ1240</strain>
    </source>
</reference>
<dbReference type="SUPFAM" id="SSF47592">
    <property type="entry name" value="SWIB/MDM2 domain"/>
    <property type="match status" value="1"/>
</dbReference>
<dbReference type="InterPro" id="IPR036885">
    <property type="entry name" value="SWIB_MDM2_dom_sf"/>
</dbReference>
<dbReference type="PROSITE" id="PS51925">
    <property type="entry name" value="SWIB_MDM2"/>
    <property type="match status" value="1"/>
</dbReference>
<evidence type="ECO:0000313" key="3">
    <source>
        <dbReference type="EMBL" id="KAG5184123.1"/>
    </source>
</evidence>
<name>A0A835Z0E7_9STRA</name>
<protein>
    <recommendedName>
        <fullName evidence="2">DM2 domain-containing protein</fullName>
    </recommendedName>
</protein>
<comment type="caution">
    <text evidence="3">The sequence shown here is derived from an EMBL/GenBank/DDBJ whole genome shotgun (WGS) entry which is preliminary data.</text>
</comment>